<proteinExistence type="predicted"/>
<dbReference type="EMBL" id="GBXM01029217">
    <property type="protein sequence ID" value="JAH79360.1"/>
    <property type="molecule type" value="Transcribed_RNA"/>
</dbReference>
<sequence length="52" mass="5865">MWVRPITVSTPHLLSSAPQLYLSPTRKYVEEGRERGGMKTIGIAYLLHCPPI</sequence>
<dbReference type="AlphaFoldDB" id="A0A0E9VPS7"/>
<reference evidence="1" key="2">
    <citation type="journal article" date="2015" name="Fish Shellfish Immunol.">
        <title>Early steps in the European eel (Anguilla anguilla)-Vibrio vulnificus interaction in the gills: Role of the RtxA13 toxin.</title>
        <authorList>
            <person name="Callol A."/>
            <person name="Pajuelo D."/>
            <person name="Ebbesson L."/>
            <person name="Teles M."/>
            <person name="MacKenzie S."/>
            <person name="Amaro C."/>
        </authorList>
    </citation>
    <scope>NUCLEOTIDE SEQUENCE</scope>
</reference>
<organism evidence="1">
    <name type="scientific">Anguilla anguilla</name>
    <name type="common">European freshwater eel</name>
    <name type="synonym">Muraena anguilla</name>
    <dbReference type="NCBI Taxonomy" id="7936"/>
    <lineage>
        <taxon>Eukaryota</taxon>
        <taxon>Metazoa</taxon>
        <taxon>Chordata</taxon>
        <taxon>Craniata</taxon>
        <taxon>Vertebrata</taxon>
        <taxon>Euteleostomi</taxon>
        <taxon>Actinopterygii</taxon>
        <taxon>Neopterygii</taxon>
        <taxon>Teleostei</taxon>
        <taxon>Anguilliformes</taxon>
        <taxon>Anguillidae</taxon>
        <taxon>Anguilla</taxon>
    </lineage>
</organism>
<protein>
    <submittedName>
        <fullName evidence="1">Uncharacterized protein</fullName>
    </submittedName>
</protein>
<reference evidence="1" key="1">
    <citation type="submission" date="2014-11" db="EMBL/GenBank/DDBJ databases">
        <authorList>
            <person name="Amaro Gonzalez C."/>
        </authorList>
    </citation>
    <scope>NUCLEOTIDE SEQUENCE</scope>
</reference>
<accession>A0A0E9VPS7</accession>
<evidence type="ECO:0000313" key="1">
    <source>
        <dbReference type="EMBL" id="JAH79360.1"/>
    </source>
</evidence>
<name>A0A0E9VPS7_ANGAN</name>